<sequence length="75" mass="8457">MERYSLREAQDQLGKLIDEAQDGKLIVILDDQQRAVQLVPLATAKKQRQPGSARGKIRLAPDFDAPLDDFDSYTK</sequence>
<gene>
    <name evidence="3" type="ORF">G4Y79_00070</name>
</gene>
<dbReference type="SUPFAM" id="SSF143120">
    <property type="entry name" value="YefM-like"/>
    <property type="match status" value="1"/>
</dbReference>
<dbReference type="InterPro" id="IPR036165">
    <property type="entry name" value="YefM-like_sf"/>
</dbReference>
<feature type="region of interest" description="Disordered" evidence="2">
    <location>
        <begin position="45"/>
        <end position="75"/>
    </location>
</feature>
<evidence type="ECO:0000256" key="2">
    <source>
        <dbReference type="SAM" id="MobiDB-lite"/>
    </source>
</evidence>
<feature type="compositionally biased region" description="Acidic residues" evidence="2">
    <location>
        <begin position="65"/>
        <end position="75"/>
    </location>
</feature>
<evidence type="ECO:0000313" key="3">
    <source>
        <dbReference type="EMBL" id="QPC82806.1"/>
    </source>
</evidence>
<organism evidence="3 4">
    <name type="scientific">Phototrophicus methaneseepsis</name>
    <dbReference type="NCBI Taxonomy" id="2710758"/>
    <lineage>
        <taxon>Bacteria</taxon>
        <taxon>Bacillati</taxon>
        <taxon>Chloroflexota</taxon>
        <taxon>Candidatus Thermofontia</taxon>
        <taxon>Phototrophicales</taxon>
        <taxon>Phototrophicaceae</taxon>
        <taxon>Phototrophicus</taxon>
    </lineage>
</organism>
<dbReference type="AlphaFoldDB" id="A0A7S8E9E5"/>
<dbReference type="KEGG" id="pmet:G4Y79_00070"/>
<comment type="similarity">
    <text evidence="1">Belongs to the phD/YefM antitoxin family.</text>
</comment>
<keyword evidence="4" id="KW-1185">Reference proteome</keyword>
<evidence type="ECO:0008006" key="5">
    <source>
        <dbReference type="Google" id="ProtNLM"/>
    </source>
</evidence>
<evidence type="ECO:0000313" key="4">
    <source>
        <dbReference type="Proteomes" id="UP000594468"/>
    </source>
</evidence>
<reference evidence="3 4" key="1">
    <citation type="submission" date="2020-02" db="EMBL/GenBank/DDBJ databases">
        <authorList>
            <person name="Zheng R.K."/>
            <person name="Sun C.M."/>
        </authorList>
    </citation>
    <scope>NUCLEOTIDE SEQUENCE [LARGE SCALE GENOMIC DNA]</scope>
    <source>
        <strain evidence="4">rifampicinis</strain>
    </source>
</reference>
<proteinExistence type="inferred from homology"/>
<accession>A0A7S8E9E5</accession>
<dbReference type="EMBL" id="CP062983">
    <property type="protein sequence ID" value="QPC82806.1"/>
    <property type="molecule type" value="Genomic_DNA"/>
</dbReference>
<dbReference type="Proteomes" id="UP000594468">
    <property type="component" value="Chromosome"/>
</dbReference>
<dbReference type="RefSeq" id="WP_195170875.1">
    <property type="nucleotide sequence ID" value="NZ_CP062983.1"/>
</dbReference>
<evidence type="ECO:0000256" key="1">
    <source>
        <dbReference type="ARBA" id="ARBA00009981"/>
    </source>
</evidence>
<name>A0A7S8E9E5_9CHLR</name>
<protein>
    <recommendedName>
        <fullName evidence="5">DUF2281 domain-containing protein</fullName>
    </recommendedName>
</protein>